<keyword evidence="4" id="KW-1185">Reference proteome</keyword>
<dbReference type="Proteomes" id="UP000278006">
    <property type="component" value="Unassembled WGS sequence"/>
</dbReference>
<organism evidence="3 4">
    <name type="scientific">Corticibacter populi</name>
    <dbReference type="NCBI Taxonomy" id="1550736"/>
    <lineage>
        <taxon>Bacteria</taxon>
        <taxon>Pseudomonadati</taxon>
        <taxon>Pseudomonadota</taxon>
        <taxon>Betaproteobacteria</taxon>
        <taxon>Burkholderiales</taxon>
        <taxon>Comamonadaceae</taxon>
        <taxon>Corticibacter</taxon>
    </lineage>
</organism>
<reference evidence="3 4" key="1">
    <citation type="submission" date="2018-10" db="EMBL/GenBank/DDBJ databases">
        <title>Draft genome of Cortibacter populi DSM10536.</title>
        <authorList>
            <person name="Bernier A.-M."/>
            <person name="Bernard K."/>
        </authorList>
    </citation>
    <scope>NUCLEOTIDE SEQUENCE [LARGE SCALE GENOMIC DNA]</scope>
    <source>
        <strain evidence="3 4">DSM 105136</strain>
    </source>
</reference>
<evidence type="ECO:0000259" key="2">
    <source>
        <dbReference type="Pfam" id="PF01370"/>
    </source>
</evidence>
<dbReference type="PANTHER" id="PTHR43574">
    <property type="entry name" value="EPIMERASE-RELATED"/>
    <property type="match status" value="1"/>
</dbReference>
<dbReference type="InterPro" id="IPR036291">
    <property type="entry name" value="NAD(P)-bd_dom_sf"/>
</dbReference>
<dbReference type="EMBL" id="RDQO01000001">
    <property type="protein sequence ID" value="RMX08016.1"/>
    <property type="molecule type" value="Genomic_DNA"/>
</dbReference>
<dbReference type="Pfam" id="PF01370">
    <property type="entry name" value="Epimerase"/>
    <property type="match status" value="1"/>
</dbReference>
<dbReference type="AlphaFoldDB" id="A0A3M6QYB3"/>
<evidence type="ECO:0000256" key="1">
    <source>
        <dbReference type="ARBA" id="ARBA00023027"/>
    </source>
</evidence>
<proteinExistence type="predicted"/>
<evidence type="ECO:0000313" key="4">
    <source>
        <dbReference type="Proteomes" id="UP000278006"/>
    </source>
</evidence>
<comment type="caution">
    <text evidence="3">The sequence shown here is derived from an EMBL/GenBank/DDBJ whole genome shotgun (WGS) entry which is preliminary data.</text>
</comment>
<sequence length="352" mass="39095">MVLKAGSVHPGRRAARARCLLLFALASPVSLQPRIVPLISLPPRALPARFRRSRVLVIGCGDVGLRMVRQRAARSPTGADGPHGPHGVHFYALTSDPDRRQLLREAGVTPLLGNLDQPRSLRRLAGLATYLVHLAPPQSRGEQDLRSRALLQALRRARPPAACVYVSTSGVYGDCQGQWVRETRAPAPMSARARRRLDAERMLRRVNRAGWRTMVLRAPGIYALDRAQGTPAARLQRGTPVLRSEDDVFTNHIHADDLARACWLALWRGAPGRVFNANDDTVLRMGDYFDLAARLLCLPAPPRISREQAQNVLTPAMLSFMSESRRLDNHRLKHELRLRLHYPTVTEGLGVG</sequence>
<dbReference type="OrthoDB" id="9808276at2"/>
<keyword evidence="1" id="KW-0520">NAD</keyword>
<protein>
    <submittedName>
        <fullName evidence="3">NAD-dependent epimerase/dehydratase family protein</fullName>
    </submittedName>
</protein>
<feature type="domain" description="NAD-dependent epimerase/dehydratase" evidence="2">
    <location>
        <begin position="147"/>
        <end position="276"/>
    </location>
</feature>
<name>A0A3M6QYB3_9BURK</name>
<accession>A0A3M6QYB3</accession>
<dbReference type="InterPro" id="IPR001509">
    <property type="entry name" value="Epimerase_deHydtase"/>
</dbReference>
<gene>
    <name evidence="3" type="ORF">D8I35_02505</name>
</gene>
<evidence type="ECO:0000313" key="3">
    <source>
        <dbReference type="EMBL" id="RMX08016.1"/>
    </source>
</evidence>
<dbReference type="Gene3D" id="3.40.50.720">
    <property type="entry name" value="NAD(P)-binding Rossmann-like Domain"/>
    <property type="match status" value="1"/>
</dbReference>
<dbReference type="SUPFAM" id="SSF51735">
    <property type="entry name" value="NAD(P)-binding Rossmann-fold domains"/>
    <property type="match status" value="1"/>
</dbReference>